<evidence type="ECO:0000256" key="11">
    <source>
        <dbReference type="ARBA" id="ARBA00022989"/>
    </source>
</evidence>
<dbReference type="PANTHER" id="PTHR40637:SF1">
    <property type="entry name" value="ESSS SUBUNIT OF NADH:UBIQUINONE OXIDOREDUCTASE (COMPLEX I) PROTEIN"/>
    <property type="match status" value="1"/>
</dbReference>
<evidence type="ECO:0000313" key="19">
    <source>
        <dbReference type="Proteomes" id="UP001448207"/>
    </source>
</evidence>
<keyword evidence="12" id="KW-0496">Mitochondrion</keyword>
<name>A0ABR3AS16_PHYBL</name>
<evidence type="ECO:0000256" key="2">
    <source>
        <dbReference type="ARBA" id="ARBA00004434"/>
    </source>
</evidence>
<evidence type="ECO:0000256" key="6">
    <source>
        <dbReference type="ARBA" id="ARBA00022660"/>
    </source>
</evidence>
<keyword evidence="7 17" id="KW-0812">Transmembrane</keyword>
<evidence type="ECO:0000256" key="8">
    <source>
        <dbReference type="ARBA" id="ARBA00022792"/>
    </source>
</evidence>
<gene>
    <name evidence="18" type="ORF">J3Q64DRAFT_1757865</name>
</gene>
<evidence type="ECO:0000256" key="9">
    <source>
        <dbReference type="ARBA" id="ARBA00022946"/>
    </source>
</evidence>
<evidence type="ECO:0000256" key="14">
    <source>
        <dbReference type="ARBA" id="ARBA00030753"/>
    </source>
</evidence>
<keyword evidence="10" id="KW-0249">Electron transport</keyword>
<evidence type="ECO:0000256" key="7">
    <source>
        <dbReference type="ARBA" id="ARBA00022692"/>
    </source>
</evidence>
<dbReference type="Pfam" id="PF10183">
    <property type="entry name" value="ESSS"/>
    <property type="match status" value="1"/>
</dbReference>
<proteinExistence type="inferred from homology"/>
<keyword evidence="11 17" id="KW-1133">Transmembrane helix</keyword>
<evidence type="ECO:0000256" key="13">
    <source>
        <dbReference type="ARBA" id="ARBA00023136"/>
    </source>
</evidence>
<keyword evidence="6" id="KW-0679">Respiratory chain</keyword>
<organism evidence="18 19">
    <name type="scientific">Phycomyces blakesleeanus</name>
    <dbReference type="NCBI Taxonomy" id="4837"/>
    <lineage>
        <taxon>Eukaryota</taxon>
        <taxon>Fungi</taxon>
        <taxon>Fungi incertae sedis</taxon>
        <taxon>Mucoromycota</taxon>
        <taxon>Mucoromycotina</taxon>
        <taxon>Mucoromycetes</taxon>
        <taxon>Mucorales</taxon>
        <taxon>Phycomycetaceae</taxon>
        <taxon>Phycomyces</taxon>
    </lineage>
</organism>
<dbReference type="EMBL" id="JBCLYO010000019">
    <property type="protein sequence ID" value="KAL0080868.1"/>
    <property type="molecule type" value="Genomic_DNA"/>
</dbReference>
<evidence type="ECO:0000256" key="10">
    <source>
        <dbReference type="ARBA" id="ARBA00022982"/>
    </source>
</evidence>
<dbReference type="InterPro" id="IPR019329">
    <property type="entry name" value="NADH_UbQ_OxRdtase_ESSS_su"/>
</dbReference>
<keyword evidence="19" id="KW-1185">Reference proteome</keyword>
<keyword evidence="8" id="KW-0999">Mitochondrion inner membrane</keyword>
<protein>
    <recommendedName>
        <fullName evidence="4">NADH dehydrogenase [ubiquinone] 1 beta subcomplex subunit 11, mitochondrial</fullName>
    </recommendedName>
    <alternativeName>
        <fullName evidence="15">Complex I-ESSS</fullName>
    </alternativeName>
    <alternativeName>
        <fullName evidence="14">NADH-ubiquinone oxidoreductase ESSS subunit</fullName>
    </alternativeName>
</protein>
<evidence type="ECO:0000256" key="1">
    <source>
        <dbReference type="ARBA" id="ARBA00003195"/>
    </source>
</evidence>
<dbReference type="PANTHER" id="PTHR40637">
    <property type="entry name" value="ESSS SUBUNIT OF NADH:UBIQUINONE OXIDOREDUCTASE (COMPLEX I) PROTEIN"/>
    <property type="match status" value="1"/>
</dbReference>
<comment type="function">
    <text evidence="1">Accessory subunit of the mitochondrial membrane respiratory chain NADH dehydrogenase (Complex I), that is believed not to be involved in catalysis. Complex I functions in the transfer of electrons from NADH to the respiratory chain. The immediate electron acceptor for the enzyme is believed to be ubiquinone.</text>
</comment>
<reference evidence="18 19" key="1">
    <citation type="submission" date="2024-04" db="EMBL/GenBank/DDBJ databases">
        <title>Symmetric and asymmetric DNA N6-adenine methylation regulates different biological responses in Mucorales.</title>
        <authorList>
            <consortium name="Lawrence Berkeley National Laboratory"/>
            <person name="Lax C."/>
            <person name="Mondo S.J."/>
            <person name="Osorio-Concepcion M."/>
            <person name="Muszewska A."/>
            <person name="Corrochano-Luque M."/>
            <person name="Gutierrez G."/>
            <person name="Riley R."/>
            <person name="Lipzen A."/>
            <person name="Guo J."/>
            <person name="Hundley H."/>
            <person name="Amirebrahimi M."/>
            <person name="Ng V."/>
            <person name="Lorenzo-Gutierrez D."/>
            <person name="Binder U."/>
            <person name="Yang J."/>
            <person name="Song Y."/>
            <person name="Canovas D."/>
            <person name="Navarro E."/>
            <person name="Freitag M."/>
            <person name="Gabaldon T."/>
            <person name="Grigoriev I.V."/>
            <person name="Corrochano L.M."/>
            <person name="Nicolas F.E."/>
            <person name="Garre V."/>
        </authorList>
    </citation>
    <scope>NUCLEOTIDE SEQUENCE [LARGE SCALE GENOMIC DNA]</scope>
    <source>
        <strain evidence="18 19">L51</strain>
    </source>
</reference>
<sequence length="98" mass="11235">MFARVFTRSTRLTRPTVMRRGGHGTPQWNEPGGYFFSEKKRVKEEWEDIYYWGMGGGMALMAVALAYKPDTSVVTWAKKEAEKSLQEKGITFEHPTSV</sequence>
<evidence type="ECO:0000256" key="17">
    <source>
        <dbReference type="SAM" id="Phobius"/>
    </source>
</evidence>
<evidence type="ECO:0000256" key="5">
    <source>
        <dbReference type="ARBA" id="ARBA00022448"/>
    </source>
</evidence>
<accession>A0ABR3AS16</accession>
<evidence type="ECO:0000313" key="18">
    <source>
        <dbReference type="EMBL" id="KAL0080868.1"/>
    </source>
</evidence>
<evidence type="ECO:0000256" key="3">
    <source>
        <dbReference type="ARBA" id="ARBA00008915"/>
    </source>
</evidence>
<keyword evidence="13 17" id="KW-0472">Membrane</keyword>
<keyword evidence="9" id="KW-0809">Transit peptide</keyword>
<keyword evidence="5" id="KW-0813">Transport</keyword>
<comment type="subcellular location">
    <subcellularLocation>
        <location evidence="2">Mitochondrion inner membrane</location>
        <topology evidence="2">Single-pass membrane protein</topology>
    </subcellularLocation>
</comment>
<feature type="transmembrane region" description="Helical" evidence="17">
    <location>
        <begin position="49"/>
        <end position="67"/>
    </location>
</feature>
<comment type="subunit">
    <text evidence="16">Complex I is composed of 45 different subunits. Interacts with BCAP31.</text>
</comment>
<dbReference type="Proteomes" id="UP001448207">
    <property type="component" value="Unassembled WGS sequence"/>
</dbReference>
<evidence type="ECO:0000256" key="12">
    <source>
        <dbReference type="ARBA" id="ARBA00023128"/>
    </source>
</evidence>
<evidence type="ECO:0000256" key="16">
    <source>
        <dbReference type="ARBA" id="ARBA00046528"/>
    </source>
</evidence>
<comment type="similarity">
    <text evidence="3">Belongs to the complex I NDUFB11 subunit family.</text>
</comment>
<comment type="caution">
    <text evidence="18">The sequence shown here is derived from an EMBL/GenBank/DDBJ whole genome shotgun (WGS) entry which is preliminary data.</text>
</comment>
<evidence type="ECO:0000256" key="4">
    <source>
        <dbReference type="ARBA" id="ARBA00018632"/>
    </source>
</evidence>
<evidence type="ECO:0000256" key="15">
    <source>
        <dbReference type="ARBA" id="ARBA00031387"/>
    </source>
</evidence>